<dbReference type="Gene3D" id="3.40.50.2000">
    <property type="entry name" value="Glycogen Phosphorylase B"/>
    <property type="match status" value="1"/>
</dbReference>
<dbReference type="SUPFAM" id="SSF53756">
    <property type="entry name" value="UDP-Glycosyltransferase/glycogen phosphorylase"/>
    <property type="match status" value="1"/>
</dbReference>
<reference evidence="2" key="1">
    <citation type="journal article" date="2019" name="Int. J. Syst. Evol. Microbiol.">
        <title>The Global Catalogue of Microorganisms (GCM) 10K type strain sequencing project: providing services to taxonomists for standard genome sequencing and annotation.</title>
        <authorList>
            <consortium name="The Broad Institute Genomics Platform"/>
            <consortium name="The Broad Institute Genome Sequencing Center for Infectious Disease"/>
            <person name="Wu L."/>
            <person name="Ma J."/>
        </authorList>
    </citation>
    <scope>NUCLEOTIDE SEQUENCE [LARGE SCALE GENOMIC DNA]</scope>
    <source>
        <strain evidence="2">CECT 8289</strain>
    </source>
</reference>
<dbReference type="EMBL" id="JBHSCZ010000001">
    <property type="protein sequence ID" value="MFC4261702.1"/>
    <property type="molecule type" value="Genomic_DNA"/>
</dbReference>
<sequence length="369" mass="42286">MNTSQKILLVQLFSNGDCLYATTIARQIKIDYPNCDLTWAIADFCKNIINNNEYVDNVVVVKDVKKNDINAFRQYKKKVLLEKKNGKWDEVFITTNIDTNLALYDGTIRGMILNAYPQKINVPIQPILKNTSSELDNVQNFVLKHSIDTFKNVILWEYAPQSGQVDLNFTLVKNIAEKLVMIPSTCIILSSANKFESTSQIIDASELSVRENAALTHYCTLLIGCSSGITWLTTSTGAKFLPMVQLLNPDTIFINIPSVDFNRYNVQHNGLIELFKFDENLIFECVSGILKNGFENQLNFNQQWNIQFKTTSVIVYNLLVYGSFKAIVKHFMVMKLKYGLHPKFIKNFLQGLLLSPFRFAHNFYKKRLQ</sequence>
<evidence type="ECO:0000313" key="1">
    <source>
        <dbReference type="EMBL" id="MFC4261702.1"/>
    </source>
</evidence>
<accession>A0ABV8QN30</accession>
<name>A0ABV8QN30_9BACT</name>
<gene>
    <name evidence="1" type="ORF">ACFOWM_02325</name>
</gene>
<proteinExistence type="predicted"/>
<dbReference type="RefSeq" id="WP_379706546.1">
    <property type="nucleotide sequence ID" value="NZ_JBHSCZ010000001.1"/>
</dbReference>
<organism evidence="1 2">
    <name type="scientific">Ferruginibacter yonginensis</name>
    <dbReference type="NCBI Taxonomy" id="1310416"/>
    <lineage>
        <taxon>Bacteria</taxon>
        <taxon>Pseudomonadati</taxon>
        <taxon>Bacteroidota</taxon>
        <taxon>Chitinophagia</taxon>
        <taxon>Chitinophagales</taxon>
        <taxon>Chitinophagaceae</taxon>
        <taxon>Ferruginibacter</taxon>
    </lineage>
</organism>
<keyword evidence="2" id="KW-1185">Reference proteome</keyword>
<comment type="caution">
    <text evidence="1">The sequence shown here is derived from an EMBL/GenBank/DDBJ whole genome shotgun (WGS) entry which is preliminary data.</text>
</comment>
<dbReference type="Proteomes" id="UP001595907">
    <property type="component" value="Unassembled WGS sequence"/>
</dbReference>
<evidence type="ECO:0000313" key="2">
    <source>
        <dbReference type="Proteomes" id="UP001595907"/>
    </source>
</evidence>
<protein>
    <submittedName>
        <fullName evidence="1">Uncharacterized protein</fullName>
    </submittedName>
</protein>